<sequence>MSMTPGYFYNNKGAAATTRMVFLSGSPANSASIDMTNTNYYSQTVDPYDCPGSSKLVVKHAGDMRTRMKIKYPNKVIFNCYSQFSGYCDIYISESGNDSYNGYSSSYPVKTLQEALLRCQPNYKNRIYIAAGNTVTTTKYYSDGLGPNRRFFENFDIQVIGDATTKPTLVIGEDSGWLSGVGVKDGRISFKNLNITLTLSSSTSAAAIAFGALVYVYGDCGVSFDNCTISGSDATYKPFLVSPAQRAGVVKLSLNSCSLSNMNIIQGSNISGLGLAYILNHYSCAFSSVAEGSTTAKIYSRAIA</sequence>
<keyword evidence="4" id="KW-1185">Reference proteome</keyword>
<organism evidence="3 4">
    <name type="scientific">Klebsiella phage KP13-2</name>
    <dbReference type="NCBI Taxonomy" id="2985659"/>
    <lineage>
        <taxon>Viruses</taxon>
        <taxon>Duplodnaviria</taxon>
        <taxon>Heunggongvirae</taxon>
        <taxon>Uroviricota</taxon>
        <taxon>Caudoviricetes</taxon>
        <taxon>Drexlerviridae</taxon>
        <taxon>Webervirus</taxon>
        <taxon>Webervirus KP132</taxon>
    </lineage>
</organism>
<dbReference type="InterPro" id="IPR012334">
    <property type="entry name" value="Pectin_lyas_fold"/>
</dbReference>
<reference evidence="3 4" key="1">
    <citation type="submission" date="2022-10" db="EMBL/GenBank/DDBJ databases">
        <title>Bacteriophage therapy against pathological Klebsiella pneumoniae that determine the clinical course of primary sclerosing cholangitis.</title>
        <authorList>
            <person name="Ichikawa M."/>
            <person name="Nakamoto N."/>
            <person name="Kredo-Russo S."/>
            <person name="Weinstock E."/>
            <person name="Weiner I.N."/>
            <person name="Khabra E."/>
            <person name="Ben-Ishay N."/>
            <person name="Inbar D."/>
            <person name="Kowalsman N."/>
            <person name="Mordoch R."/>
            <person name="Nicenboim J."/>
            <person name="Golembo M."/>
            <person name="Zak N.B."/>
            <person name="Suzuki T."/>
            <person name="Miyamoto K."/>
            <person name="Teratani T."/>
            <person name="Fujimori S."/>
            <person name="Aoto Y."/>
            <person name="Konda M."/>
            <person name="Hayashi N."/>
            <person name="Chu P.-S."/>
            <person name="Taniki N."/>
            <person name="Morikawa R."/>
            <person name="Kasuga R."/>
            <person name="Tabuchi T."/>
            <person name="Sugimoto S."/>
            <person name="Mikami Y."/>
            <person name="Shiota A."/>
            <person name="Bassan M."/>
            <person name="Kanai T."/>
        </authorList>
    </citation>
    <scope>NUCLEOTIDE SEQUENCE [LARGE SCALE GENOMIC DNA]</scope>
</reference>
<accession>A0AAX3DBG7</accession>
<evidence type="ECO:0000313" key="3">
    <source>
        <dbReference type="EMBL" id="UYL04620.1"/>
    </source>
</evidence>
<keyword evidence="2" id="KW-0946">Virion</keyword>
<dbReference type="Proteomes" id="UP001156287">
    <property type="component" value="Segment"/>
</dbReference>
<dbReference type="GO" id="GO:0044423">
    <property type="term" value="C:virion component"/>
    <property type="evidence" value="ECO:0007669"/>
    <property type="project" value="UniProtKB-KW"/>
</dbReference>
<proteinExistence type="predicted"/>
<evidence type="ECO:0000256" key="1">
    <source>
        <dbReference type="ARBA" id="ARBA00004328"/>
    </source>
</evidence>
<gene>
    <name evidence="3" type="ORF">NFBINONH_00076</name>
</gene>
<dbReference type="GO" id="GO:0051701">
    <property type="term" value="P:biological process involved in interaction with host"/>
    <property type="evidence" value="ECO:0007669"/>
    <property type="project" value="UniProtKB-ARBA"/>
</dbReference>
<dbReference type="EMBL" id="OP617742">
    <property type="protein sequence ID" value="UYL04620.1"/>
    <property type="molecule type" value="Genomic_DNA"/>
</dbReference>
<name>A0AAX3DBG7_9CAUD</name>
<protein>
    <submittedName>
        <fullName evidence="3">Uncharacterized protein</fullName>
    </submittedName>
</protein>
<dbReference type="InterPro" id="IPR011050">
    <property type="entry name" value="Pectin_lyase_fold/virulence"/>
</dbReference>
<evidence type="ECO:0000256" key="2">
    <source>
        <dbReference type="ARBA" id="ARBA00022844"/>
    </source>
</evidence>
<dbReference type="SUPFAM" id="SSF51126">
    <property type="entry name" value="Pectin lyase-like"/>
    <property type="match status" value="1"/>
</dbReference>
<dbReference type="GO" id="GO:0019058">
    <property type="term" value="P:viral life cycle"/>
    <property type="evidence" value="ECO:0007669"/>
    <property type="project" value="UniProtKB-ARBA"/>
</dbReference>
<comment type="subcellular location">
    <subcellularLocation>
        <location evidence="1">Virion</location>
    </subcellularLocation>
</comment>
<evidence type="ECO:0000313" key="4">
    <source>
        <dbReference type="Proteomes" id="UP001156287"/>
    </source>
</evidence>
<dbReference type="Gene3D" id="2.160.20.10">
    <property type="entry name" value="Single-stranded right-handed beta-helix, Pectin lyase-like"/>
    <property type="match status" value="1"/>
</dbReference>